<evidence type="ECO:0000256" key="2">
    <source>
        <dbReference type="ARBA" id="ARBA00022630"/>
    </source>
</evidence>
<dbReference type="InterPro" id="IPR036188">
    <property type="entry name" value="FAD/NAD-bd_sf"/>
</dbReference>
<keyword evidence="9" id="KW-1185">Reference proteome</keyword>
<comment type="caution">
    <text evidence="8">The sequence shown here is derived from an EMBL/GenBank/DDBJ whole genome shotgun (WGS) entry which is preliminary data.</text>
</comment>
<evidence type="ECO:0000256" key="5">
    <source>
        <dbReference type="ARBA" id="ARBA00023033"/>
    </source>
</evidence>
<feature type="domain" description="FAD-binding" evidence="7">
    <location>
        <begin position="8"/>
        <end position="364"/>
    </location>
</feature>
<keyword evidence="6" id="KW-1133">Transmembrane helix</keyword>
<dbReference type="Gene3D" id="3.50.50.60">
    <property type="entry name" value="FAD/NAD(P)-binding domain"/>
    <property type="match status" value="1"/>
</dbReference>
<dbReference type="AlphaFoldDB" id="A0AA38UCB9"/>
<dbReference type="GO" id="GO:0071949">
    <property type="term" value="F:FAD binding"/>
    <property type="evidence" value="ECO:0007669"/>
    <property type="project" value="InterPro"/>
</dbReference>
<evidence type="ECO:0000256" key="4">
    <source>
        <dbReference type="ARBA" id="ARBA00023002"/>
    </source>
</evidence>
<gene>
    <name evidence="8" type="ORF">F5878DRAFT_687363</name>
</gene>
<evidence type="ECO:0000259" key="7">
    <source>
        <dbReference type="Pfam" id="PF01494"/>
    </source>
</evidence>
<keyword evidence="2" id="KW-0285">Flavoprotein</keyword>
<keyword evidence="3" id="KW-0274">FAD</keyword>
<organism evidence="8 9">
    <name type="scientific">Lentinula raphanica</name>
    <dbReference type="NCBI Taxonomy" id="153919"/>
    <lineage>
        <taxon>Eukaryota</taxon>
        <taxon>Fungi</taxon>
        <taxon>Dikarya</taxon>
        <taxon>Basidiomycota</taxon>
        <taxon>Agaricomycotina</taxon>
        <taxon>Agaricomycetes</taxon>
        <taxon>Agaricomycetidae</taxon>
        <taxon>Agaricales</taxon>
        <taxon>Marasmiineae</taxon>
        <taxon>Omphalotaceae</taxon>
        <taxon>Lentinula</taxon>
    </lineage>
</organism>
<accession>A0AA38UCB9</accession>
<dbReference type="Proteomes" id="UP001163846">
    <property type="component" value="Unassembled WGS sequence"/>
</dbReference>
<feature type="transmembrane region" description="Helical" evidence="6">
    <location>
        <begin position="6"/>
        <end position="26"/>
    </location>
</feature>
<dbReference type="GO" id="GO:0004497">
    <property type="term" value="F:monooxygenase activity"/>
    <property type="evidence" value="ECO:0007669"/>
    <property type="project" value="UniProtKB-KW"/>
</dbReference>
<keyword evidence="5" id="KW-0503">Monooxygenase</keyword>
<proteinExistence type="inferred from homology"/>
<dbReference type="InterPro" id="IPR050493">
    <property type="entry name" value="FAD-dep_Monooxygenase_BioMet"/>
</dbReference>
<name>A0AA38UCB9_9AGAR</name>
<dbReference type="FunFam" id="3.50.50.60:FF:000115">
    <property type="entry name" value="Salicylate hydroxylase, putative"/>
    <property type="match status" value="1"/>
</dbReference>
<dbReference type="PANTHER" id="PTHR13789">
    <property type="entry name" value="MONOOXYGENASE"/>
    <property type="match status" value="1"/>
</dbReference>
<sequence length="433" mass="47528">MDEGQGLHVVIIGAGIGGLASALALAKHGIHRIDVYEVASNLGFVGAGIQLAPNMVRILQRLGCWEPIAREATELKIASIRQSSDDKELSRVDFAHIEERYGTPHMLYNACKEEKAISFHFNSSCTIKSWEPRPVYTVTPLDGAPYDGHADVVLAADGIKSSVRSRILKELDVDAEITDSGQSAYRIMLTRAQMANDPEMLELLESDQVTRWIGEQRHVIAYPISNKTIYNISTAHPDIHFAAAPSATYTTRGSKEDMLDSFKDFCPVVQRMLNLVPDGEVCEWKLRVHSPLPTWVGGCVALVGDACHPTLPHLAQGAAQAIEDAGVLAVVLSMLPNQSPSSINKALKIYEFLRKERAETLVDLAAASGRALHLGEGAEREQRDKQFAALVRLKKGPNPDKYLDAEVQEMIMGTDVMKIAQDEMRRALEVGID</sequence>
<keyword evidence="4" id="KW-0560">Oxidoreductase</keyword>
<evidence type="ECO:0000256" key="3">
    <source>
        <dbReference type="ARBA" id="ARBA00022827"/>
    </source>
</evidence>
<comment type="similarity">
    <text evidence="1">Belongs to the paxM FAD-dependent monooxygenase family.</text>
</comment>
<keyword evidence="6" id="KW-0472">Membrane</keyword>
<dbReference type="InterPro" id="IPR002938">
    <property type="entry name" value="FAD-bd"/>
</dbReference>
<evidence type="ECO:0000256" key="6">
    <source>
        <dbReference type="SAM" id="Phobius"/>
    </source>
</evidence>
<dbReference type="Pfam" id="PF01494">
    <property type="entry name" value="FAD_binding_3"/>
    <property type="match status" value="1"/>
</dbReference>
<dbReference type="EMBL" id="MU806279">
    <property type="protein sequence ID" value="KAJ3836999.1"/>
    <property type="molecule type" value="Genomic_DNA"/>
</dbReference>
<evidence type="ECO:0000256" key="1">
    <source>
        <dbReference type="ARBA" id="ARBA00007992"/>
    </source>
</evidence>
<protein>
    <recommendedName>
        <fullName evidence="7">FAD-binding domain-containing protein</fullName>
    </recommendedName>
</protein>
<evidence type="ECO:0000313" key="8">
    <source>
        <dbReference type="EMBL" id="KAJ3836999.1"/>
    </source>
</evidence>
<keyword evidence="6" id="KW-0812">Transmembrane</keyword>
<dbReference type="SUPFAM" id="SSF54373">
    <property type="entry name" value="FAD-linked reductases, C-terminal domain"/>
    <property type="match status" value="1"/>
</dbReference>
<dbReference type="SUPFAM" id="SSF51905">
    <property type="entry name" value="FAD/NAD(P)-binding domain"/>
    <property type="match status" value="1"/>
</dbReference>
<dbReference type="PRINTS" id="PR00420">
    <property type="entry name" value="RNGMNOXGNASE"/>
</dbReference>
<reference evidence="8" key="1">
    <citation type="submission" date="2022-08" db="EMBL/GenBank/DDBJ databases">
        <authorList>
            <consortium name="DOE Joint Genome Institute"/>
            <person name="Min B."/>
            <person name="Riley R."/>
            <person name="Sierra-Patev S."/>
            <person name="Naranjo-Ortiz M."/>
            <person name="Looney B."/>
            <person name="Konkel Z."/>
            <person name="Slot J.C."/>
            <person name="Sakamoto Y."/>
            <person name="Steenwyk J.L."/>
            <person name="Rokas A."/>
            <person name="Carro J."/>
            <person name="Camarero S."/>
            <person name="Ferreira P."/>
            <person name="Molpeceres G."/>
            <person name="Ruiz-Duenas F.J."/>
            <person name="Serrano A."/>
            <person name="Henrissat B."/>
            <person name="Drula E."/>
            <person name="Hughes K.W."/>
            <person name="Mata J.L."/>
            <person name="Ishikawa N.K."/>
            <person name="Vargas-Isla R."/>
            <person name="Ushijima S."/>
            <person name="Smith C.A."/>
            <person name="Ahrendt S."/>
            <person name="Andreopoulos W."/>
            <person name="He G."/>
            <person name="Labutti K."/>
            <person name="Lipzen A."/>
            <person name="Ng V."/>
            <person name="Sandor L."/>
            <person name="Barry K."/>
            <person name="Martinez A.T."/>
            <person name="Xiao Y."/>
            <person name="Gibbons J.G."/>
            <person name="Terashima K."/>
            <person name="Hibbett D.S."/>
            <person name="Grigoriev I.V."/>
        </authorList>
    </citation>
    <scope>NUCLEOTIDE SEQUENCE</scope>
    <source>
        <strain evidence="8">TFB9207</strain>
    </source>
</reference>
<evidence type="ECO:0000313" key="9">
    <source>
        <dbReference type="Proteomes" id="UP001163846"/>
    </source>
</evidence>
<dbReference type="PANTHER" id="PTHR13789:SF147">
    <property type="entry name" value="PUTATIVE (AFU_ORTHOLOGUE AFUA_2G01950)-RELATED"/>
    <property type="match status" value="1"/>
</dbReference>